<dbReference type="AlphaFoldDB" id="A0A9E4K0Y5"/>
<organism evidence="1 2">
    <name type="scientific">Candidatus Thiodiazotropha lotti</name>
    <dbReference type="NCBI Taxonomy" id="2792787"/>
    <lineage>
        <taxon>Bacteria</taxon>
        <taxon>Pseudomonadati</taxon>
        <taxon>Pseudomonadota</taxon>
        <taxon>Gammaproteobacteria</taxon>
        <taxon>Chromatiales</taxon>
        <taxon>Sedimenticolaceae</taxon>
        <taxon>Candidatus Thiodiazotropha</taxon>
    </lineage>
</organism>
<proteinExistence type="predicted"/>
<sequence length="261" mass="30418">MHCLICNAYTHYFFTKQFDDFGLGKVEYERCSHCGAVFATSLLQLPEDEWQSLCVRYHGHYRIGDENPDDPNWRQRLQSQSDFLLTMSKMGLLPEQQRWLDYGCGEGELSGLLGQQGVRVDCYDRYWQKEHSVHESQLLPGSYPVVINTALFEHLRSRAGMDAIVNLITEDGTFALHTLVRGEIPRDPSWFYLLPVHTIFFTNQAMRILFQEWGFSSSLYAVDSRLWLWFKASKATLLKRYPGLASEQDWKICDGFMAYWP</sequence>
<comment type="caution">
    <text evidence="1">The sequence shown here is derived from an EMBL/GenBank/DDBJ whole genome shotgun (WGS) entry which is preliminary data.</text>
</comment>
<reference evidence="1" key="1">
    <citation type="journal article" date="2021" name="Proc. Natl. Acad. Sci. U.S.A.">
        <title>Global biogeography of chemosynthetic symbionts reveals both localized and globally distributed symbiont groups. .</title>
        <authorList>
            <person name="Osvatic J.T."/>
            <person name="Wilkins L.G.E."/>
            <person name="Leibrecht L."/>
            <person name="Leray M."/>
            <person name="Zauner S."/>
            <person name="Polzin J."/>
            <person name="Camacho Y."/>
            <person name="Gros O."/>
            <person name="van Gils J.A."/>
            <person name="Eisen J.A."/>
            <person name="Petersen J.M."/>
            <person name="Yuen B."/>
        </authorList>
    </citation>
    <scope>NUCLEOTIDE SEQUENCE</scope>
    <source>
        <strain evidence="1">MAGL173</strain>
    </source>
</reference>
<name>A0A9E4K0Y5_9GAMM</name>
<gene>
    <name evidence="1" type="ORF">JAZ04_01895</name>
</gene>
<dbReference type="InterPro" id="IPR029063">
    <property type="entry name" value="SAM-dependent_MTases_sf"/>
</dbReference>
<protein>
    <submittedName>
        <fullName evidence="1">Class I SAM-dependent methyltransferase</fullName>
    </submittedName>
</protein>
<keyword evidence="1" id="KW-0808">Transferase</keyword>
<dbReference type="GO" id="GO:0032259">
    <property type="term" value="P:methylation"/>
    <property type="evidence" value="ECO:0007669"/>
    <property type="project" value="UniProtKB-KW"/>
</dbReference>
<keyword evidence="1" id="KW-0489">Methyltransferase</keyword>
<dbReference type="Gene3D" id="3.40.50.150">
    <property type="entry name" value="Vaccinia Virus protein VP39"/>
    <property type="match status" value="1"/>
</dbReference>
<dbReference type="SUPFAM" id="SSF53335">
    <property type="entry name" value="S-adenosyl-L-methionine-dependent methyltransferases"/>
    <property type="match status" value="1"/>
</dbReference>
<dbReference type="GO" id="GO:0008168">
    <property type="term" value="F:methyltransferase activity"/>
    <property type="evidence" value="ECO:0007669"/>
    <property type="project" value="UniProtKB-KW"/>
</dbReference>
<dbReference type="EMBL" id="JAEPDI010000001">
    <property type="protein sequence ID" value="MCG7937596.1"/>
    <property type="molecule type" value="Genomic_DNA"/>
</dbReference>
<evidence type="ECO:0000313" key="1">
    <source>
        <dbReference type="EMBL" id="MCG7937596.1"/>
    </source>
</evidence>
<evidence type="ECO:0000313" key="2">
    <source>
        <dbReference type="Proteomes" id="UP000886687"/>
    </source>
</evidence>
<accession>A0A9E4K0Y5</accession>
<dbReference type="Proteomes" id="UP000886687">
    <property type="component" value="Unassembled WGS sequence"/>
</dbReference>
<dbReference type="Pfam" id="PF13489">
    <property type="entry name" value="Methyltransf_23"/>
    <property type="match status" value="1"/>
</dbReference>